<dbReference type="OrthoDB" id="9785413at2"/>
<dbReference type="PIRSF" id="PIRSF038971">
    <property type="entry name" value="PhnM"/>
    <property type="match status" value="1"/>
</dbReference>
<feature type="domain" description="Amidohydrolase 3" evidence="1">
    <location>
        <begin position="290"/>
        <end position="358"/>
    </location>
</feature>
<dbReference type="Gene3D" id="2.30.40.10">
    <property type="entry name" value="Urease, subunit C, domain 1"/>
    <property type="match status" value="1"/>
</dbReference>
<evidence type="ECO:0000313" key="3">
    <source>
        <dbReference type="Proteomes" id="UP000006633"/>
    </source>
</evidence>
<dbReference type="Proteomes" id="UP000006633">
    <property type="component" value="Chromosome"/>
</dbReference>
<protein>
    <submittedName>
        <fullName evidence="2">Phosphonate metabolism protein PhnM</fullName>
    </submittedName>
</protein>
<dbReference type="SUPFAM" id="SSF51338">
    <property type="entry name" value="Composite domain of metallo-dependent hydrolases"/>
    <property type="match status" value="1"/>
</dbReference>
<dbReference type="SUPFAM" id="SSF51556">
    <property type="entry name" value="Metallo-dependent hydrolases"/>
    <property type="match status" value="1"/>
</dbReference>
<dbReference type="NCBIfam" id="TIGR02318">
    <property type="entry name" value="phosphono_phnM"/>
    <property type="match status" value="1"/>
</dbReference>
<dbReference type="Gene3D" id="3.20.20.140">
    <property type="entry name" value="Metal-dependent hydrolases"/>
    <property type="match status" value="2"/>
</dbReference>
<gene>
    <name evidence="2" type="ordered locus">Snov_1000</name>
</gene>
<name>D7A6U8_ANCN5</name>
<dbReference type="InterPro" id="IPR013108">
    <property type="entry name" value="Amidohydro_3"/>
</dbReference>
<dbReference type="NCBIfam" id="NF011990">
    <property type="entry name" value="PRK15446.2-6"/>
    <property type="match status" value="1"/>
</dbReference>
<dbReference type="HOGENOM" id="CLU_060303_1_0_5"/>
<sequence length="378" mass="40029">MTQYFHNARIVLADEVVRGSLAVENGVVVGIDAGAAAAPGGLDCEGDYLLPGLVDIHSDALEKYIAPRPNVIWPPVSAAVAHDAAVVGVGITTILDAVALVGGKNGDRAQIHRLMIDGLDEARDADALGADHLLHIRCEVPDQQIIERFETIRGHEAIRMISLMDHTPGQRVFADLGMWRDYRRKSDNMSEAALDEALLRGRDAHEKYASRNRAALAALAAEDDLVIATHDDATPANIHEGAGLGSAIAEFPTTLEAARAAREGGLSIVMGGPNLVRGGSHVGNVSTAACAGEGLLDIMSSDYMPVSLLHAAFLLTREPVGYALPRAVATVSANPARALGLDDRGVIAVGRRADLVRVHEADGLPLVRSVWRTGQRVH</sequence>
<dbReference type="GO" id="GO:0019700">
    <property type="term" value="P:organic phosphonate catabolic process"/>
    <property type="evidence" value="ECO:0007669"/>
    <property type="project" value="InterPro"/>
</dbReference>
<dbReference type="Pfam" id="PF07969">
    <property type="entry name" value="Amidohydro_3"/>
    <property type="match status" value="1"/>
</dbReference>
<dbReference type="NCBIfam" id="NF011981">
    <property type="entry name" value="PRK15446.1-2"/>
    <property type="match status" value="1"/>
</dbReference>
<dbReference type="GO" id="GO:0016810">
    <property type="term" value="F:hydrolase activity, acting on carbon-nitrogen (but not peptide) bonds"/>
    <property type="evidence" value="ECO:0007669"/>
    <property type="project" value="InterPro"/>
</dbReference>
<dbReference type="RefSeq" id="WP_013165827.1">
    <property type="nucleotide sequence ID" value="NC_014217.1"/>
</dbReference>
<dbReference type="AlphaFoldDB" id="D7A6U8"/>
<dbReference type="KEGG" id="sno:Snov_1000"/>
<dbReference type="PANTHER" id="PTHR43135">
    <property type="entry name" value="ALPHA-D-RIBOSE 1-METHYLPHOSPHONATE 5-TRIPHOSPHATE DIPHOSPHATASE"/>
    <property type="match status" value="1"/>
</dbReference>
<evidence type="ECO:0000259" key="1">
    <source>
        <dbReference type="Pfam" id="PF07969"/>
    </source>
</evidence>
<dbReference type="InterPro" id="IPR051781">
    <property type="entry name" value="Metallo-dep_Hydrolase"/>
</dbReference>
<keyword evidence="3" id="KW-1185">Reference proteome</keyword>
<dbReference type="PANTHER" id="PTHR43135:SF3">
    <property type="entry name" value="ALPHA-D-RIBOSE 1-METHYLPHOSPHONATE 5-TRIPHOSPHATE DIPHOSPHATASE"/>
    <property type="match status" value="1"/>
</dbReference>
<dbReference type="NCBIfam" id="NF011984">
    <property type="entry name" value="PRK15446.1-5"/>
    <property type="match status" value="1"/>
</dbReference>
<reference evidence="2 3" key="1">
    <citation type="journal article" date="2012" name="Stand. Genomic Sci.">
        <title>Complete genome sequence of the facultatively chemolithoautotrophic and methylotrophic alpha Proteobacterium Starkeya novella type strain (ATCC 8093(T)).</title>
        <authorList>
            <person name="Kappler U."/>
            <person name="Davenport K."/>
            <person name="Beatson S."/>
            <person name="Lucas S."/>
            <person name="Lapidus A."/>
            <person name="Copeland A."/>
            <person name="Berry K.W."/>
            <person name="Glavina Del Rio T."/>
            <person name="Hammon N."/>
            <person name="Dalin E."/>
            <person name="Tice H."/>
            <person name="Pitluck S."/>
            <person name="Richardson P."/>
            <person name="Bruce D."/>
            <person name="Goodwin L.A."/>
            <person name="Han C."/>
            <person name="Tapia R."/>
            <person name="Detter J.C."/>
            <person name="Chang Y.J."/>
            <person name="Jeffries C.D."/>
            <person name="Land M."/>
            <person name="Hauser L."/>
            <person name="Kyrpides N.C."/>
            <person name="Goker M."/>
            <person name="Ivanova N."/>
            <person name="Klenk H.P."/>
            <person name="Woyke T."/>
        </authorList>
    </citation>
    <scope>NUCLEOTIDE SEQUENCE [LARGE SCALE GENOMIC DNA]</scope>
    <source>
        <strain evidence="3">ATCC 8093 / DSM 506 / JCM 20403 / CCM 1077 / IAM 12100 / NBRC 12443 / NCIMB 10456</strain>
    </source>
</reference>
<proteinExistence type="predicted"/>
<dbReference type="EMBL" id="CP002026">
    <property type="protein sequence ID" value="ADH88322.1"/>
    <property type="molecule type" value="Genomic_DNA"/>
</dbReference>
<evidence type="ECO:0000313" key="2">
    <source>
        <dbReference type="EMBL" id="ADH88322.1"/>
    </source>
</evidence>
<dbReference type="STRING" id="639283.Snov_1000"/>
<accession>D7A6U8</accession>
<dbReference type="eggNOG" id="COG3454">
    <property type="taxonomic scope" value="Bacteria"/>
</dbReference>
<dbReference type="InterPro" id="IPR032466">
    <property type="entry name" value="Metal_Hydrolase"/>
</dbReference>
<dbReference type="InterPro" id="IPR012696">
    <property type="entry name" value="PhnM"/>
</dbReference>
<dbReference type="InterPro" id="IPR011059">
    <property type="entry name" value="Metal-dep_hydrolase_composite"/>
</dbReference>
<organism evidence="2 3">
    <name type="scientific">Ancylobacter novellus (strain ATCC 8093 / DSM 506 / JCM 20403 / CCM 1077 / IAM 12100 / NBRC 12443 / NCIMB 10456)</name>
    <name type="common">Starkeya novella</name>
    <dbReference type="NCBI Taxonomy" id="639283"/>
    <lineage>
        <taxon>Bacteria</taxon>
        <taxon>Pseudomonadati</taxon>
        <taxon>Pseudomonadota</taxon>
        <taxon>Alphaproteobacteria</taxon>
        <taxon>Hyphomicrobiales</taxon>
        <taxon>Xanthobacteraceae</taxon>
        <taxon>Ancylobacter</taxon>
    </lineage>
</organism>